<feature type="region of interest" description="Disordered" evidence="7">
    <location>
        <begin position="405"/>
        <end position="481"/>
    </location>
</feature>
<organism evidence="9 10">
    <name type="scientific">Tetranychus urticae</name>
    <name type="common">Two-spotted spider mite</name>
    <dbReference type="NCBI Taxonomy" id="32264"/>
    <lineage>
        <taxon>Eukaryota</taxon>
        <taxon>Metazoa</taxon>
        <taxon>Ecdysozoa</taxon>
        <taxon>Arthropoda</taxon>
        <taxon>Chelicerata</taxon>
        <taxon>Arachnida</taxon>
        <taxon>Acari</taxon>
        <taxon>Acariformes</taxon>
        <taxon>Trombidiformes</taxon>
        <taxon>Prostigmata</taxon>
        <taxon>Eleutherengona</taxon>
        <taxon>Raphignathae</taxon>
        <taxon>Tetranychoidea</taxon>
        <taxon>Tetranychidae</taxon>
        <taxon>Tetranychus</taxon>
    </lineage>
</organism>
<evidence type="ECO:0000256" key="4">
    <source>
        <dbReference type="ARBA" id="ARBA00022777"/>
    </source>
</evidence>
<dbReference type="GO" id="GO:0034727">
    <property type="term" value="P:piecemeal microautophagy of the nucleus"/>
    <property type="evidence" value="ECO:0007669"/>
    <property type="project" value="TreeGrafter"/>
</dbReference>
<dbReference type="PROSITE" id="PS00107">
    <property type="entry name" value="PROTEIN_KINASE_ATP"/>
    <property type="match status" value="1"/>
</dbReference>
<evidence type="ECO:0000256" key="1">
    <source>
        <dbReference type="ARBA" id="ARBA00012513"/>
    </source>
</evidence>
<dbReference type="Proteomes" id="UP000015104">
    <property type="component" value="Unassembled WGS sequence"/>
</dbReference>
<dbReference type="PANTHER" id="PTHR24348:SF22">
    <property type="entry name" value="NON-SPECIFIC SERINE_THREONINE PROTEIN KINASE"/>
    <property type="match status" value="1"/>
</dbReference>
<feature type="binding site" evidence="6">
    <location>
        <position position="50"/>
    </location>
    <ligand>
        <name>ATP</name>
        <dbReference type="ChEBI" id="CHEBI:30616"/>
    </ligand>
</feature>
<feature type="region of interest" description="Disordered" evidence="7">
    <location>
        <begin position="285"/>
        <end position="333"/>
    </location>
</feature>
<evidence type="ECO:0000313" key="9">
    <source>
        <dbReference type="EnsemblMetazoa" id="tetur04g03220.1"/>
    </source>
</evidence>
<dbReference type="GO" id="GO:0005829">
    <property type="term" value="C:cytosol"/>
    <property type="evidence" value="ECO:0007669"/>
    <property type="project" value="TreeGrafter"/>
</dbReference>
<dbReference type="FunFam" id="3.30.200.20:FF:000149">
    <property type="entry name" value="serine/threonine-protein kinase unc-51 isoform X1"/>
    <property type="match status" value="1"/>
</dbReference>
<evidence type="ECO:0000259" key="8">
    <source>
        <dbReference type="PROSITE" id="PS50011"/>
    </source>
</evidence>
<dbReference type="EC" id="2.7.11.1" evidence="1"/>
<keyword evidence="4" id="KW-0418">Kinase</keyword>
<dbReference type="GO" id="GO:0000045">
    <property type="term" value="P:autophagosome assembly"/>
    <property type="evidence" value="ECO:0007669"/>
    <property type="project" value="TreeGrafter"/>
</dbReference>
<dbReference type="eggNOG" id="KOG0595">
    <property type="taxonomic scope" value="Eukaryota"/>
</dbReference>
<accession>T1K1Z8</accession>
<dbReference type="InterPro" id="IPR020891">
    <property type="entry name" value="UPF0758_CS"/>
</dbReference>
<dbReference type="PROSITE" id="PS00108">
    <property type="entry name" value="PROTEIN_KINASE_ST"/>
    <property type="match status" value="1"/>
</dbReference>
<reference evidence="10" key="1">
    <citation type="submission" date="2011-08" db="EMBL/GenBank/DDBJ databases">
        <authorList>
            <person name="Rombauts S."/>
        </authorList>
    </citation>
    <scope>NUCLEOTIDE SEQUENCE</scope>
    <source>
        <strain evidence="10">London</strain>
    </source>
</reference>
<dbReference type="Pfam" id="PF12063">
    <property type="entry name" value="ATG1-like_MIT1"/>
    <property type="match status" value="1"/>
</dbReference>
<dbReference type="STRING" id="32264.T1K1Z8"/>
<feature type="compositionally biased region" description="Low complexity" evidence="7">
    <location>
        <begin position="464"/>
        <end position="479"/>
    </location>
</feature>
<dbReference type="FunFam" id="1.10.510.10:FF:000493">
    <property type="entry name" value="serine/threonine-protein kinase unc-51 isoform X2"/>
    <property type="match status" value="1"/>
</dbReference>
<keyword evidence="2" id="KW-0808">Transferase</keyword>
<dbReference type="EMBL" id="CAEY01001358">
    <property type="status" value="NOT_ANNOTATED_CDS"/>
    <property type="molecule type" value="Genomic_DNA"/>
</dbReference>
<reference evidence="9" key="2">
    <citation type="submission" date="2015-06" db="UniProtKB">
        <authorList>
            <consortium name="EnsemblMetazoa"/>
        </authorList>
    </citation>
    <scope>IDENTIFICATION</scope>
</reference>
<dbReference type="InterPro" id="IPR045269">
    <property type="entry name" value="Atg1-like"/>
</dbReference>
<dbReference type="GO" id="GO:0005776">
    <property type="term" value="C:autophagosome"/>
    <property type="evidence" value="ECO:0007669"/>
    <property type="project" value="TreeGrafter"/>
</dbReference>
<dbReference type="GO" id="GO:0042594">
    <property type="term" value="P:response to starvation"/>
    <property type="evidence" value="ECO:0007669"/>
    <property type="project" value="TreeGrafter"/>
</dbReference>
<dbReference type="InterPro" id="IPR048941">
    <property type="entry name" value="ATG1-like_MIT2"/>
</dbReference>
<dbReference type="Gene3D" id="1.10.510.10">
    <property type="entry name" value="Transferase(Phosphotransferase) domain 1"/>
    <property type="match status" value="1"/>
</dbReference>
<dbReference type="HOGENOM" id="CLU_011264_0_0_1"/>
<feature type="region of interest" description="Disordered" evidence="7">
    <location>
        <begin position="345"/>
        <end position="374"/>
    </location>
</feature>
<dbReference type="PANTHER" id="PTHR24348">
    <property type="entry name" value="SERINE/THREONINE-PROTEIN KINASE UNC-51-RELATED"/>
    <property type="match status" value="1"/>
</dbReference>
<dbReference type="GO" id="GO:0004674">
    <property type="term" value="F:protein serine/threonine kinase activity"/>
    <property type="evidence" value="ECO:0007669"/>
    <property type="project" value="UniProtKB-EC"/>
</dbReference>
<evidence type="ECO:0000313" key="10">
    <source>
        <dbReference type="Proteomes" id="UP000015104"/>
    </source>
</evidence>
<evidence type="ECO:0000256" key="2">
    <source>
        <dbReference type="ARBA" id="ARBA00022679"/>
    </source>
</evidence>
<dbReference type="InterPro" id="IPR011009">
    <property type="entry name" value="Kinase-like_dom_sf"/>
</dbReference>
<dbReference type="GO" id="GO:0048675">
    <property type="term" value="P:axon extension"/>
    <property type="evidence" value="ECO:0007669"/>
    <property type="project" value="TreeGrafter"/>
</dbReference>
<evidence type="ECO:0000256" key="6">
    <source>
        <dbReference type="PROSITE-ProRule" id="PRU10141"/>
    </source>
</evidence>
<dbReference type="GO" id="GO:0000422">
    <property type="term" value="P:autophagy of mitochondrion"/>
    <property type="evidence" value="ECO:0007669"/>
    <property type="project" value="TreeGrafter"/>
</dbReference>
<dbReference type="InterPro" id="IPR017441">
    <property type="entry name" value="Protein_kinase_ATP_BS"/>
</dbReference>
<dbReference type="GO" id="GO:0005524">
    <property type="term" value="F:ATP binding"/>
    <property type="evidence" value="ECO:0007669"/>
    <property type="project" value="UniProtKB-UniRule"/>
</dbReference>
<dbReference type="InterPro" id="IPR000719">
    <property type="entry name" value="Prot_kinase_dom"/>
</dbReference>
<dbReference type="SUPFAM" id="SSF56112">
    <property type="entry name" value="Protein kinase-like (PK-like)"/>
    <property type="match status" value="1"/>
</dbReference>
<protein>
    <recommendedName>
        <fullName evidence="1">non-specific serine/threonine protein kinase</fullName>
        <ecNumber evidence="1">2.7.11.1</ecNumber>
    </recommendedName>
</protein>
<name>T1K1Z8_TETUR</name>
<dbReference type="Pfam" id="PF00069">
    <property type="entry name" value="Pkinase"/>
    <property type="match status" value="1"/>
</dbReference>
<evidence type="ECO:0000256" key="5">
    <source>
        <dbReference type="ARBA" id="ARBA00022840"/>
    </source>
</evidence>
<dbReference type="AlphaFoldDB" id="T1K1Z8"/>
<dbReference type="PROSITE" id="PS01302">
    <property type="entry name" value="UPF0758"/>
    <property type="match status" value="1"/>
</dbReference>
<keyword evidence="5 6" id="KW-0067">ATP-binding</keyword>
<dbReference type="EnsemblMetazoa" id="tetur04g03220.1">
    <property type="protein sequence ID" value="tetur04g03220.1"/>
    <property type="gene ID" value="tetur04g03220"/>
</dbReference>
<feature type="compositionally biased region" description="Low complexity" evidence="7">
    <location>
        <begin position="411"/>
        <end position="439"/>
    </location>
</feature>
<dbReference type="SMART" id="SM00220">
    <property type="entry name" value="S_TKc"/>
    <property type="match status" value="1"/>
</dbReference>
<dbReference type="GO" id="GO:0010508">
    <property type="term" value="P:positive regulation of autophagy"/>
    <property type="evidence" value="ECO:0007669"/>
    <property type="project" value="TreeGrafter"/>
</dbReference>
<dbReference type="InterPro" id="IPR022708">
    <property type="entry name" value="Atg1-like_tMIT"/>
</dbReference>
<feature type="compositionally biased region" description="Basic and acidic residues" evidence="7">
    <location>
        <begin position="347"/>
        <end position="357"/>
    </location>
</feature>
<evidence type="ECO:0000256" key="3">
    <source>
        <dbReference type="ARBA" id="ARBA00022741"/>
    </source>
</evidence>
<feature type="domain" description="Protein kinase" evidence="8">
    <location>
        <begin position="16"/>
        <end position="279"/>
    </location>
</feature>
<evidence type="ECO:0000256" key="7">
    <source>
        <dbReference type="SAM" id="MobiDB-lite"/>
    </source>
</evidence>
<dbReference type="Gene3D" id="3.30.200.20">
    <property type="entry name" value="Phosphorylase Kinase, domain 1"/>
    <property type="match status" value="1"/>
</dbReference>
<sequence>MGNNKETVINVGEYFYQSSDLIGHGAFAVVYKGKHRTKDFPVAIKTIAKKNLQKSQNLLTKEINILEELTQLHHENVVALLGYNETVEHVYLVMEYCNRSDLAEYLHKMGSLCEDTIKFFLKQIAEAMKALHQKGIVHRDLKPQNILLCSKEPSPNPHEITLKIADFGFARFLVEGSMAATLCGSPMYMAPEVIMSLQYGAKADLWSIGTIVFQCLTGKAPFNAQSPPALKHFYEKNVNLAPKIPLGTSKHLTDLLNGLLKRDPNDRMDFDAFFNHEFIRHSSANPQVEVKSSIPSSPNKTPPSHPRPSGLPTGSRSPIKSEPKIPARSSLDEPEEVDDFVFVPFMGKDDKPVETRHSKPIPTKPSGGSVGSPAISPTDLYTYVGQFKSASPVPSHKNVYDRIRRSDQSIGRSSGTVTSDGGSDLPWASTTANSNPNNSVKGESPGSSSDKQELLPVSSEEKSGQQSDSNSSGSSNTSNRFIHDISQLSPPAVQFIIGTPPGIASGSFSANRRCSAPLLNASNCLASPMMRQLTPPLHLQGLQSGTAELTYMPGLCSPDHHHRPFVHHPHHHLHHQVASNALVSRCNSSPMKFTFHDNPMGEKPGRGHHPYHPHSTHQYHPHSFGFGSHSSGHKAAILLNDIYRLNSSNALTRHNHPSGSSGHQCCYPVVPQFPNRNSIESSPRFIEGFHRFDAPELPEETLLDKEHNETLARLNFVITLVECIIRLAEHRENTLNYLIESSVPEITPPSQRQAEKLVLYVRALQFVSSALQLSRSEITSGRLKPSSSVRQVLSTLKSVFNECLENCRVLTQDALIASMNRQDLDNISADSLIYDHAIQVAKSAATEELIGDMELCLRKYQTAQILLHSLSQQSSIIDDKGLLSRYKDAVEKRLYHLHREGYVIPMDTLATP</sequence>
<keyword evidence="10" id="KW-1185">Reference proteome</keyword>
<proteinExistence type="predicted"/>
<dbReference type="GO" id="GO:0034045">
    <property type="term" value="C:phagophore assembly site membrane"/>
    <property type="evidence" value="ECO:0007669"/>
    <property type="project" value="TreeGrafter"/>
</dbReference>
<dbReference type="InterPro" id="IPR008271">
    <property type="entry name" value="Ser/Thr_kinase_AS"/>
</dbReference>
<dbReference type="Pfam" id="PF21127">
    <property type="entry name" value="ATG1-like_MIT2"/>
    <property type="match status" value="1"/>
</dbReference>
<keyword evidence="3 6" id="KW-0547">Nucleotide-binding</keyword>
<dbReference type="PROSITE" id="PS50011">
    <property type="entry name" value="PROTEIN_KINASE_DOM"/>
    <property type="match status" value="1"/>
</dbReference>
<dbReference type="GO" id="GO:0061709">
    <property type="term" value="P:reticulophagy"/>
    <property type="evidence" value="ECO:0007669"/>
    <property type="project" value="TreeGrafter"/>
</dbReference>